<sequence length="451" mass="52294">MRLLNTTTYELQESRQGTTRPPYAILSHRWYPQEITYATLNSSGLQNDDIASPQLEKIRGTCRIARAENLEWVWIDSSNINKNSSEELNRSINSMFRWYQEAAICYTYLTDVVKSGQQPYTSQQHDPEKASKQQSSVFKRHDSNETSEWFERGWTLQELLAPRQMRFYDTNWTFMGTRSQLAPEIERITGIEAKFLDGSEAFRSASIAARLSWQARRKTTEEEDMAYSLLGIFDVDLVPTYGEGRKAFFKLQQKLLQNYRDESLFAWTAPKGRLPKHDRNWGPDQWGLLAPSIICFQNCGKFVISGKSKERPAGGITPTAEGVKFPMPASELESWRTWMGMLSVFAPPFIGPFLWHGIRVYKHKHRREWSLTLNCWTENGVGQLKPLQIFLCRDSRGDEFWRRCRCEDLEMAQKIASNSRTGTGLLKSRMRYLVVSEFEHHNITSNQTGFN</sequence>
<dbReference type="Proteomes" id="UP000799302">
    <property type="component" value="Unassembled WGS sequence"/>
</dbReference>
<keyword evidence="2" id="KW-1133">Transmembrane helix</keyword>
<feature type="transmembrane region" description="Helical" evidence="2">
    <location>
        <begin position="338"/>
        <end position="358"/>
    </location>
</feature>
<organism evidence="4 5">
    <name type="scientific">Microthyrium microscopicum</name>
    <dbReference type="NCBI Taxonomy" id="703497"/>
    <lineage>
        <taxon>Eukaryota</taxon>
        <taxon>Fungi</taxon>
        <taxon>Dikarya</taxon>
        <taxon>Ascomycota</taxon>
        <taxon>Pezizomycotina</taxon>
        <taxon>Dothideomycetes</taxon>
        <taxon>Dothideomycetes incertae sedis</taxon>
        <taxon>Microthyriales</taxon>
        <taxon>Microthyriaceae</taxon>
        <taxon>Microthyrium</taxon>
    </lineage>
</organism>
<proteinExistence type="predicted"/>
<feature type="domain" description="Heterokaryon incompatibility" evidence="3">
    <location>
        <begin position="23"/>
        <end position="158"/>
    </location>
</feature>
<dbReference type="PANTHER" id="PTHR10622:SF10">
    <property type="entry name" value="HET DOMAIN-CONTAINING PROTEIN"/>
    <property type="match status" value="1"/>
</dbReference>
<dbReference type="OrthoDB" id="20872at2759"/>
<name>A0A6A6TUY8_9PEZI</name>
<evidence type="ECO:0000313" key="5">
    <source>
        <dbReference type="Proteomes" id="UP000799302"/>
    </source>
</evidence>
<dbReference type="EMBL" id="MU004244">
    <property type="protein sequence ID" value="KAF2663889.1"/>
    <property type="molecule type" value="Genomic_DNA"/>
</dbReference>
<dbReference type="InterPro" id="IPR010730">
    <property type="entry name" value="HET"/>
</dbReference>
<dbReference type="PANTHER" id="PTHR10622">
    <property type="entry name" value="HET DOMAIN-CONTAINING PROTEIN"/>
    <property type="match status" value="1"/>
</dbReference>
<gene>
    <name evidence="4" type="ORF">BT63DRAFT_434953</name>
</gene>
<accession>A0A6A6TUY8</accession>
<reference evidence="4" key="1">
    <citation type="journal article" date="2020" name="Stud. Mycol.">
        <title>101 Dothideomycetes genomes: a test case for predicting lifestyles and emergence of pathogens.</title>
        <authorList>
            <person name="Haridas S."/>
            <person name="Albert R."/>
            <person name="Binder M."/>
            <person name="Bloem J."/>
            <person name="Labutti K."/>
            <person name="Salamov A."/>
            <person name="Andreopoulos B."/>
            <person name="Baker S."/>
            <person name="Barry K."/>
            <person name="Bills G."/>
            <person name="Bluhm B."/>
            <person name="Cannon C."/>
            <person name="Castanera R."/>
            <person name="Culley D."/>
            <person name="Daum C."/>
            <person name="Ezra D."/>
            <person name="Gonzalez J."/>
            <person name="Henrissat B."/>
            <person name="Kuo A."/>
            <person name="Liang C."/>
            <person name="Lipzen A."/>
            <person name="Lutzoni F."/>
            <person name="Magnuson J."/>
            <person name="Mondo S."/>
            <person name="Nolan M."/>
            <person name="Ohm R."/>
            <person name="Pangilinan J."/>
            <person name="Park H.-J."/>
            <person name="Ramirez L."/>
            <person name="Alfaro M."/>
            <person name="Sun H."/>
            <person name="Tritt A."/>
            <person name="Yoshinaga Y."/>
            <person name="Zwiers L.-H."/>
            <person name="Turgeon B."/>
            <person name="Goodwin S."/>
            <person name="Spatafora J."/>
            <person name="Crous P."/>
            <person name="Grigoriev I."/>
        </authorList>
    </citation>
    <scope>NUCLEOTIDE SEQUENCE</scope>
    <source>
        <strain evidence="4">CBS 115976</strain>
    </source>
</reference>
<keyword evidence="5" id="KW-1185">Reference proteome</keyword>
<evidence type="ECO:0000313" key="4">
    <source>
        <dbReference type="EMBL" id="KAF2663889.1"/>
    </source>
</evidence>
<keyword evidence="2" id="KW-0812">Transmembrane</keyword>
<evidence type="ECO:0000256" key="2">
    <source>
        <dbReference type="SAM" id="Phobius"/>
    </source>
</evidence>
<keyword evidence="2" id="KW-0472">Membrane</keyword>
<protein>
    <submittedName>
        <fullName evidence="4">HET-domain-containing protein</fullName>
    </submittedName>
</protein>
<evidence type="ECO:0000256" key="1">
    <source>
        <dbReference type="SAM" id="MobiDB-lite"/>
    </source>
</evidence>
<feature type="region of interest" description="Disordered" evidence="1">
    <location>
        <begin position="118"/>
        <end position="144"/>
    </location>
</feature>
<dbReference type="AlphaFoldDB" id="A0A6A6TUY8"/>
<dbReference type="Pfam" id="PF06985">
    <property type="entry name" value="HET"/>
    <property type="match status" value="1"/>
</dbReference>
<evidence type="ECO:0000259" key="3">
    <source>
        <dbReference type="Pfam" id="PF06985"/>
    </source>
</evidence>